<dbReference type="PANTHER" id="PTHR38137">
    <property type="entry name" value="PRC-BARREL DOMAIN PROTEIN"/>
    <property type="match status" value="1"/>
</dbReference>
<feature type="region of interest" description="Disordered" evidence="1">
    <location>
        <begin position="99"/>
        <end position="135"/>
    </location>
</feature>
<feature type="domain" description="PRC-barrel" evidence="2">
    <location>
        <begin position="2"/>
        <end position="40"/>
    </location>
</feature>
<feature type="compositionally biased region" description="Low complexity" evidence="1">
    <location>
        <begin position="109"/>
        <end position="129"/>
    </location>
</feature>
<dbReference type="Gene3D" id="2.30.30.240">
    <property type="entry name" value="PRC-barrel domain"/>
    <property type="match status" value="1"/>
</dbReference>
<reference evidence="3 4" key="1">
    <citation type="submission" date="2017-03" db="EMBL/GenBank/DDBJ databases">
        <title>Genome sequence of Methanobrevibacter thaueri.</title>
        <authorList>
            <person name="Poehlein A."/>
            <person name="Seedorf H."/>
            <person name="Daniel R."/>
        </authorList>
    </citation>
    <scope>NUCLEOTIDE SEQUENCE [LARGE SCALE GENOMIC DNA]</scope>
    <source>
        <strain evidence="3 4">DSM 11995</strain>
    </source>
</reference>
<evidence type="ECO:0000313" key="4">
    <source>
        <dbReference type="Proteomes" id="UP000251717"/>
    </source>
</evidence>
<name>A0A315XM86_9EURY</name>
<sequence length="135" mass="15242">MVEVSKLRSLDIYTNTGHYVGRVEDVILNIRLGTISKLQVRAIEQQPKPAGLSRSFIGMIRGEAPEENEMRSFQNDLLTVDFDKVQAIGDIMLINPRDIKKVTPEPQIPEATTPKPETPQQPQVETQSQFDAERL</sequence>
<proteinExistence type="predicted"/>
<evidence type="ECO:0000313" key="3">
    <source>
        <dbReference type="EMBL" id="PWB87446.1"/>
    </source>
</evidence>
<dbReference type="EMBL" id="MZGS01000020">
    <property type="protein sequence ID" value="PWB87446.1"/>
    <property type="molecule type" value="Genomic_DNA"/>
</dbReference>
<dbReference type="Proteomes" id="UP000251717">
    <property type="component" value="Unassembled WGS sequence"/>
</dbReference>
<dbReference type="PANTHER" id="PTHR38137:SF1">
    <property type="entry name" value="PRC-BARREL DOMAIN-CONTAINING PROTEIN"/>
    <property type="match status" value="1"/>
</dbReference>
<dbReference type="RefSeq" id="WP_116591963.1">
    <property type="nucleotide sequence ID" value="NZ_JBGUNC010000044.1"/>
</dbReference>
<protein>
    <submittedName>
        <fullName evidence="3">PRC-barrel domain protein</fullName>
    </submittedName>
</protein>
<accession>A0A315XM86</accession>
<keyword evidence="4" id="KW-1185">Reference proteome</keyword>
<evidence type="ECO:0000259" key="2">
    <source>
        <dbReference type="Pfam" id="PF05239"/>
    </source>
</evidence>
<comment type="caution">
    <text evidence="3">The sequence shown here is derived from an EMBL/GenBank/DDBJ whole genome shotgun (WGS) entry which is preliminary data.</text>
</comment>
<evidence type="ECO:0000256" key="1">
    <source>
        <dbReference type="SAM" id="MobiDB-lite"/>
    </source>
</evidence>
<dbReference type="OrthoDB" id="68960at2157"/>
<dbReference type="SUPFAM" id="SSF50346">
    <property type="entry name" value="PRC-barrel domain"/>
    <property type="match status" value="1"/>
</dbReference>
<dbReference type="Pfam" id="PF05239">
    <property type="entry name" value="PRC"/>
    <property type="match status" value="1"/>
</dbReference>
<dbReference type="InterPro" id="IPR027275">
    <property type="entry name" value="PRC-brl_dom"/>
</dbReference>
<organism evidence="3 4">
    <name type="scientific">Methanobrevibacter thaueri</name>
    <dbReference type="NCBI Taxonomy" id="190975"/>
    <lineage>
        <taxon>Archaea</taxon>
        <taxon>Methanobacteriati</taxon>
        <taxon>Methanobacteriota</taxon>
        <taxon>Methanomada group</taxon>
        <taxon>Methanobacteria</taxon>
        <taxon>Methanobacteriales</taxon>
        <taxon>Methanobacteriaceae</taxon>
        <taxon>Methanobrevibacter</taxon>
    </lineage>
</organism>
<dbReference type="InterPro" id="IPR011033">
    <property type="entry name" value="PRC_barrel-like_sf"/>
</dbReference>
<dbReference type="AlphaFoldDB" id="A0A315XM86"/>
<gene>
    <name evidence="3" type="ORF">MBBTH_10120</name>
</gene>